<feature type="domain" description="ABC transporter" evidence="3">
    <location>
        <begin position="327"/>
        <end position="513"/>
    </location>
</feature>
<dbReference type="InterPro" id="IPR017871">
    <property type="entry name" value="ABC_transporter-like_CS"/>
</dbReference>
<dbReference type="AlphaFoldDB" id="A0A397QVA2"/>
<evidence type="ECO:0000313" key="5">
    <source>
        <dbReference type="Proteomes" id="UP000266506"/>
    </source>
</evidence>
<dbReference type="PANTHER" id="PTHR42855">
    <property type="entry name" value="ABC TRANSPORTER ATP-BINDING SUBUNIT"/>
    <property type="match status" value="1"/>
</dbReference>
<name>A0A397QVA2_9MOLU</name>
<evidence type="ECO:0000259" key="3">
    <source>
        <dbReference type="PROSITE" id="PS50893"/>
    </source>
</evidence>
<comment type="caution">
    <text evidence="4">The sequence shown here is derived from an EMBL/GenBank/DDBJ whole genome shotgun (WGS) entry which is preliminary data.</text>
</comment>
<dbReference type="RefSeq" id="WP_119017004.1">
    <property type="nucleotide sequence ID" value="NZ_QXEV01000042.1"/>
</dbReference>
<evidence type="ECO:0000313" key="4">
    <source>
        <dbReference type="EMBL" id="RIA64749.1"/>
    </source>
</evidence>
<dbReference type="Proteomes" id="UP000266506">
    <property type="component" value="Unassembled WGS sequence"/>
</dbReference>
<dbReference type="PANTHER" id="PTHR42855:SF2">
    <property type="entry name" value="DRUG RESISTANCE ABC TRANSPORTER,ATP-BINDING PROTEIN"/>
    <property type="match status" value="1"/>
</dbReference>
<dbReference type="InterPro" id="IPR032781">
    <property type="entry name" value="ABC_tran_Xtn"/>
</dbReference>
<sequence>MGGLLEVEGLKFKYTDNNLFNDVSFRILQKDHIVLVGDNGCGKSTFMNLIAKNLIPDAGTITWMNGIKYAYLDQHLKVKQDISIIDYISEVFRPLMEKEKLMNSYYDKLATCPEYEYEKYLNYAQAIQDELDKANFYAMNSTMGNMINGLGIADYGLDTELSKLSGGQRAKVYLAKLLLEAPDVLLMDEPTNFLDVAHIEWLGEYLKGFPKAFVVISHDEGFLKEIGEVVYNLSNKNMVRYNMPYELYLKERDIREEQYQKAYQNQQAFIKRTEDFIQKNIVRATTTARAQSRRKMLERIQVLEKPKNHEPMHINFPFSKGLGQEVLKLDNLTVGYKDKVVLENLNFLMKQNQKIAILGHNGVGKSTILKTIMGLIPPLGGKYVWNPSGDLNYFAQEEAYDNVTTPIEYLRYYYHLKTDGELRSILASVGIKGDLAIKPMSTLSGGQQTKVRLALMTMKKSNILIFDEPTNHLDVLSKAELWEAIDRFPGSVILVTHEDDFYQGLVDLELKFGEEDK</sequence>
<dbReference type="PROSITE" id="PS00211">
    <property type="entry name" value="ABC_TRANSPORTER_1"/>
    <property type="match status" value="1"/>
</dbReference>
<dbReference type="InterPro" id="IPR003439">
    <property type="entry name" value="ABC_transporter-like_ATP-bd"/>
</dbReference>
<dbReference type="OrthoDB" id="9801441at2"/>
<keyword evidence="1" id="KW-0547">Nucleotide-binding</keyword>
<accession>A0A397QVA2</accession>
<gene>
    <name evidence="4" type="ORF">EI71_01965</name>
</gene>
<dbReference type="GO" id="GO:0016887">
    <property type="term" value="F:ATP hydrolysis activity"/>
    <property type="evidence" value="ECO:0007669"/>
    <property type="project" value="InterPro"/>
</dbReference>
<proteinExistence type="predicted"/>
<dbReference type="InterPro" id="IPR051309">
    <property type="entry name" value="ABCF_ATPase"/>
</dbReference>
<evidence type="ECO:0000256" key="1">
    <source>
        <dbReference type="ARBA" id="ARBA00022741"/>
    </source>
</evidence>
<keyword evidence="2" id="KW-0067">ATP-binding</keyword>
<dbReference type="InParanoid" id="A0A397QVA2"/>
<dbReference type="InterPro" id="IPR003593">
    <property type="entry name" value="AAA+_ATPase"/>
</dbReference>
<dbReference type="Pfam" id="PF00005">
    <property type="entry name" value="ABC_tran"/>
    <property type="match status" value="2"/>
</dbReference>
<dbReference type="CDD" id="cd03221">
    <property type="entry name" value="ABCF_EF-3"/>
    <property type="match status" value="2"/>
</dbReference>
<keyword evidence="5" id="KW-1185">Reference proteome</keyword>
<dbReference type="SUPFAM" id="SSF52540">
    <property type="entry name" value="P-loop containing nucleoside triphosphate hydrolases"/>
    <property type="match status" value="2"/>
</dbReference>
<dbReference type="GO" id="GO:0005524">
    <property type="term" value="F:ATP binding"/>
    <property type="evidence" value="ECO:0007669"/>
    <property type="project" value="UniProtKB-KW"/>
</dbReference>
<evidence type="ECO:0000256" key="2">
    <source>
        <dbReference type="ARBA" id="ARBA00022840"/>
    </source>
</evidence>
<organism evidence="4 5">
    <name type="scientific">Anaeroplasma bactoclasticum</name>
    <dbReference type="NCBI Taxonomy" id="2088"/>
    <lineage>
        <taxon>Bacteria</taxon>
        <taxon>Bacillati</taxon>
        <taxon>Mycoplasmatota</taxon>
        <taxon>Mollicutes</taxon>
        <taxon>Anaeroplasmatales</taxon>
        <taxon>Anaeroplasmataceae</taxon>
        <taxon>Anaeroplasma</taxon>
    </lineage>
</organism>
<dbReference type="EMBL" id="QXEV01000042">
    <property type="protein sequence ID" value="RIA64749.1"/>
    <property type="molecule type" value="Genomic_DNA"/>
</dbReference>
<reference evidence="4 5" key="1">
    <citation type="submission" date="2018-08" db="EMBL/GenBank/DDBJ databases">
        <title>Genomic Encyclopedia of Archaeal and Bacterial Type Strains, Phase II (KMG-II): from individual species to whole genera.</title>
        <authorList>
            <person name="Goeker M."/>
        </authorList>
    </citation>
    <scope>NUCLEOTIDE SEQUENCE [LARGE SCALE GENOMIC DNA]</scope>
    <source>
        <strain evidence="4 5">ATCC 27112</strain>
    </source>
</reference>
<feature type="domain" description="ABC transporter" evidence="3">
    <location>
        <begin position="5"/>
        <end position="260"/>
    </location>
</feature>
<dbReference type="Gene3D" id="3.40.50.300">
    <property type="entry name" value="P-loop containing nucleotide triphosphate hydrolases"/>
    <property type="match status" value="2"/>
</dbReference>
<protein>
    <submittedName>
        <fullName evidence="4">ATPase subunit of ABC transporter with duplicated ATPase domains</fullName>
    </submittedName>
</protein>
<dbReference type="InterPro" id="IPR027417">
    <property type="entry name" value="P-loop_NTPase"/>
</dbReference>
<dbReference type="FunFam" id="3.40.50.300:FF:000011">
    <property type="entry name" value="Putative ABC transporter ATP-binding component"/>
    <property type="match status" value="1"/>
</dbReference>
<dbReference type="Pfam" id="PF12848">
    <property type="entry name" value="ABC_tran_Xtn"/>
    <property type="match status" value="1"/>
</dbReference>
<dbReference type="PROSITE" id="PS50893">
    <property type="entry name" value="ABC_TRANSPORTER_2"/>
    <property type="match status" value="2"/>
</dbReference>
<dbReference type="SMART" id="SM00382">
    <property type="entry name" value="AAA"/>
    <property type="match status" value="2"/>
</dbReference>